<dbReference type="Proteomes" id="UP000269221">
    <property type="component" value="Unassembled WGS sequence"/>
</dbReference>
<proteinExistence type="predicted"/>
<dbReference type="AlphaFoldDB" id="A0A3M0JH80"/>
<evidence type="ECO:0008006" key="3">
    <source>
        <dbReference type="Google" id="ProtNLM"/>
    </source>
</evidence>
<dbReference type="EMBL" id="QRBI01000144">
    <property type="protein sequence ID" value="RMC00442.1"/>
    <property type="molecule type" value="Genomic_DNA"/>
</dbReference>
<keyword evidence="2" id="KW-1185">Reference proteome</keyword>
<dbReference type="STRING" id="333673.A0A3M0JH80"/>
<accession>A0A3M0JH80</accession>
<reference evidence="1 2" key="1">
    <citation type="submission" date="2018-07" db="EMBL/GenBank/DDBJ databases">
        <title>A high quality draft genome assembly of the barn swallow (H. rustica rustica).</title>
        <authorList>
            <person name="Formenti G."/>
            <person name="Chiara M."/>
            <person name="Poveda L."/>
            <person name="Francoijs K.-J."/>
            <person name="Bonisoli-Alquati A."/>
            <person name="Canova L."/>
            <person name="Gianfranceschi L."/>
            <person name="Horner D.S."/>
            <person name="Saino N."/>
        </authorList>
    </citation>
    <scope>NUCLEOTIDE SEQUENCE [LARGE SCALE GENOMIC DNA]</scope>
    <source>
        <strain evidence="1">Chelidonia</strain>
        <tissue evidence="1">Blood</tissue>
    </source>
</reference>
<gene>
    <name evidence="1" type="ORF">DUI87_23051</name>
</gene>
<dbReference type="OrthoDB" id="10056483at2759"/>
<organism evidence="1 2">
    <name type="scientific">Hirundo rustica rustica</name>
    <dbReference type="NCBI Taxonomy" id="333673"/>
    <lineage>
        <taxon>Eukaryota</taxon>
        <taxon>Metazoa</taxon>
        <taxon>Chordata</taxon>
        <taxon>Craniata</taxon>
        <taxon>Vertebrata</taxon>
        <taxon>Euteleostomi</taxon>
        <taxon>Archelosauria</taxon>
        <taxon>Archosauria</taxon>
        <taxon>Dinosauria</taxon>
        <taxon>Saurischia</taxon>
        <taxon>Theropoda</taxon>
        <taxon>Coelurosauria</taxon>
        <taxon>Aves</taxon>
        <taxon>Neognathae</taxon>
        <taxon>Neoaves</taxon>
        <taxon>Telluraves</taxon>
        <taxon>Australaves</taxon>
        <taxon>Passeriformes</taxon>
        <taxon>Sylvioidea</taxon>
        <taxon>Hirundinidae</taxon>
        <taxon>Hirundo</taxon>
    </lineage>
</organism>
<evidence type="ECO:0000313" key="1">
    <source>
        <dbReference type="EMBL" id="RMC00442.1"/>
    </source>
</evidence>
<evidence type="ECO:0000313" key="2">
    <source>
        <dbReference type="Proteomes" id="UP000269221"/>
    </source>
</evidence>
<name>A0A3M0JH80_HIRRU</name>
<protein>
    <recommendedName>
        <fullName evidence="3">Rna-directed dna polymerase from mobile element jockey-like</fullName>
    </recommendedName>
</protein>
<sequence length="167" mass="18348">MDRGTESSLSKFAGGTELCGAADTLEGRDAIKRDLDRVERRDCVNLMKFNKAKCKVLHMGWGNPKNKYRLGGECIESGLEEKTWGMLLTRSSTCPDSVCLQPKKSIISWSLSKAWAAGDEALESIAQEVLDAPSLEVFRARLDGALSHLVYWNLSLPMAGGLELDVI</sequence>
<comment type="caution">
    <text evidence="1">The sequence shown here is derived from an EMBL/GenBank/DDBJ whole genome shotgun (WGS) entry which is preliminary data.</text>
</comment>